<dbReference type="PANTHER" id="PTHR48098:SF1">
    <property type="entry name" value="DIACYLGLYCEROL ACYLTRANSFERASE_MYCOLYLTRANSFERASE AG85A"/>
    <property type="match status" value="1"/>
</dbReference>
<dbReference type="PANTHER" id="PTHR48098">
    <property type="entry name" value="ENTEROCHELIN ESTERASE-RELATED"/>
    <property type="match status" value="1"/>
</dbReference>
<dbReference type="Gene3D" id="3.40.50.1820">
    <property type="entry name" value="alpha/beta hydrolase"/>
    <property type="match status" value="1"/>
</dbReference>
<dbReference type="SUPFAM" id="SSF53474">
    <property type="entry name" value="alpha/beta-Hydrolases"/>
    <property type="match status" value="1"/>
</dbReference>
<reference evidence="1 2" key="1">
    <citation type="submission" date="2018-02" db="EMBL/GenBank/DDBJ databases">
        <title>novel marine gammaproteobacteria from coastal saline agro ecosystem.</title>
        <authorList>
            <person name="Krishnan R."/>
            <person name="Ramesh Kumar N."/>
        </authorList>
    </citation>
    <scope>NUCLEOTIDE SEQUENCE [LARGE SCALE GENOMIC DNA]</scope>
    <source>
        <strain evidence="1 2">228</strain>
    </source>
</reference>
<name>A0A2S5KM11_9PROT</name>
<sequence>MTIPVHDTLSVSSPVVTASGHPTTLETFTLRLPPALAAAQPDAVRVRVAVPVAMPTFSEPVPVRFWLQDSTSDPLTDTMVTELSSHTEQAPAIAVVTDPLPVSWYMDSHQGERALERFVLELLLPHIRQRFGVTLGGQGCSIEGIHLSAYGALYLGLKYPHLFGRITAIQPVMMVAGAEVPMERITPWVWMRRNQQQLQHSCITLVISQRNNAFNQAITACHQDLQRAQIPHHFVQFTTERPAEPTVSTSHLLLDSAI</sequence>
<evidence type="ECO:0000313" key="2">
    <source>
        <dbReference type="Proteomes" id="UP000238196"/>
    </source>
</evidence>
<dbReference type="AlphaFoldDB" id="A0A2S5KM11"/>
<proteinExistence type="predicted"/>
<evidence type="ECO:0008006" key="3">
    <source>
        <dbReference type="Google" id="ProtNLM"/>
    </source>
</evidence>
<evidence type="ECO:0000313" key="1">
    <source>
        <dbReference type="EMBL" id="PPC75685.1"/>
    </source>
</evidence>
<protein>
    <recommendedName>
        <fullName evidence="3">Esterase</fullName>
    </recommendedName>
</protein>
<dbReference type="Pfam" id="PF00756">
    <property type="entry name" value="Esterase"/>
    <property type="match status" value="1"/>
</dbReference>
<dbReference type="InterPro" id="IPR000801">
    <property type="entry name" value="Esterase-like"/>
</dbReference>
<organism evidence="1 2">
    <name type="scientific">Proteobacteria bacterium 228</name>
    <dbReference type="NCBI Taxonomy" id="2083153"/>
    <lineage>
        <taxon>Bacteria</taxon>
        <taxon>Pseudomonadati</taxon>
        <taxon>Pseudomonadota</taxon>
    </lineage>
</organism>
<gene>
    <name evidence="1" type="ORF">C4K68_19110</name>
</gene>
<dbReference type="InterPro" id="IPR050583">
    <property type="entry name" value="Mycobacterial_A85_antigen"/>
</dbReference>
<dbReference type="InterPro" id="IPR029058">
    <property type="entry name" value="AB_hydrolase_fold"/>
</dbReference>
<comment type="caution">
    <text evidence="1">The sequence shown here is derived from an EMBL/GenBank/DDBJ whole genome shotgun (WGS) entry which is preliminary data.</text>
</comment>
<dbReference type="Proteomes" id="UP000238196">
    <property type="component" value="Unassembled WGS sequence"/>
</dbReference>
<accession>A0A2S5KM11</accession>
<dbReference type="OrthoDB" id="9784036at2"/>
<dbReference type="EMBL" id="PRLP01000073">
    <property type="protein sequence ID" value="PPC75685.1"/>
    <property type="molecule type" value="Genomic_DNA"/>
</dbReference>